<dbReference type="Gene3D" id="1.10.510.10">
    <property type="entry name" value="Transferase(Phosphotransferase) domain 1"/>
    <property type="match status" value="1"/>
</dbReference>
<dbReference type="EMBL" id="JACGWM010000004">
    <property type="protein sequence ID" value="KAL0377034.1"/>
    <property type="molecule type" value="Genomic_DNA"/>
</dbReference>
<protein>
    <recommendedName>
        <fullName evidence="4">non-specific serine/threonine protein kinase</fullName>
        <ecNumber evidence="4">2.7.11.1</ecNumber>
    </recommendedName>
</protein>
<organism evidence="21">
    <name type="scientific">Sesamum calycinum</name>
    <dbReference type="NCBI Taxonomy" id="2727403"/>
    <lineage>
        <taxon>Eukaryota</taxon>
        <taxon>Viridiplantae</taxon>
        <taxon>Streptophyta</taxon>
        <taxon>Embryophyta</taxon>
        <taxon>Tracheophyta</taxon>
        <taxon>Spermatophyta</taxon>
        <taxon>Magnoliopsida</taxon>
        <taxon>eudicotyledons</taxon>
        <taxon>Gunneridae</taxon>
        <taxon>Pentapetalae</taxon>
        <taxon>asterids</taxon>
        <taxon>lamiids</taxon>
        <taxon>Lamiales</taxon>
        <taxon>Pedaliaceae</taxon>
        <taxon>Sesamum</taxon>
    </lineage>
</organism>
<dbReference type="InterPro" id="IPR001611">
    <property type="entry name" value="Leu-rich_rpt"/>
</dbReference>
<evidence type="ECO:0000256" key="6">
    <source>
        <dbReference type="ARBA" id="ARBA00022527"/>
    </source>
</evidence>
<dbReference type="InterPro" id="IPR032675">
    <property type="entry name" value="LRR_dom_sf"/>
</dbReference>
<dbReference type="Pfam" id="PF07714">
    <property type="entry name" value="PK_Tyr_Ser-Thr"/>
    <property type="match status" value="1"/>
</dbReference>
<evidence type="ECO:0000256" key="9">
    <source>
        <dbReference type="ARBA" id="ARBA00022692"/>
    </source>
</evidence>
<dbReference type="InterPro" id="IPR055414">
    <property type="entry name" value="LRR_R13L4/SHOC2-like"/>
</dbReference>
<dbReference type="Pfam" id="PF23598">
    <property type="entry name" value="LRR_14"/>
    <property type="match status" value="1"/>
</dbReference>
<evidence type="ECO:0000259" key="20">
    <source>
        <dbReference type="PROSITE" id="PS50011"/>
    </source>
</evidence>
<dbReference type="AlphaFoldDB" id="A0AAW2RAJ2"/>
<dbReference type="FunFam" id="3.80.10.10:FF:000288">
    <property type="entry name" value="LRR receptor-like serine/threonine-protein kinase EFR"/>
    <property type="match status" value="1"/>
</dbReference>
<feature type="chain" id="PRO_5043935106" description="non-specific serine/threonine protein kinase" evidence="19">
    <location>
        <begin position="18"/>
        <end position="795"/>
    </location>
</feature>
<evidence type="ECO:0000256" key="13">
    <source>
        <dbReference type="ARBA" id="ARBA00022777"/>
    </source>
</evidence>
<dbReference type="Gene3D" id="3.80.10.10">
    <property type="entry name" value="Ribonuclease Inhibitor"/>
    <property type="match status" value="4"/>
</dbReference>
<keyword evidence="17" id="KW-0325">Glycoprotein</keyword>
<keyword evidence="14" id="KW-0067">ATP-binding</keyword>
<dbReference type="GO" id="GO:0004674">
    <property type="term" value="F:protein serine/threonine kinase activity"/>
    <property type="evidence" value="ECO:0007669"/>
    <property type="project" value="UniProtKB-KW"/>
</dbReference>
<accession>A0AAW2RAJ2</accession>
<gene>
    <name evidence="21" type="ORF">Scaly_0821000</name>
</gene>
<evidence type="ECO:0000256" key="14">
    <source>
        <dbReference type="ARBA" id="ARBA00022840"/>
    </source>
</evidence>
<dbReference type="InterPro" id="IPR013210">
    <property type="entry name" value="LRR_N_plant-typ"/>
</dbReference>
<evidence type="ECO:0000313" key="21">
    <source>
        <dbReference type="EMBL" id="KAL0377034.1"/>
    </source>
</evidence>
<feature type="domain" description="Protein kinase" evidence="20">
    <location>
        <begin position="483"/>
        <end position="795"/>
    </location>
</feature>
<keyword evidence="7" id="KW-0433">Leucine-rich repeat</keyword>
<keyword evidence="10 19" id="KW-0732">Signal</keyword>
<dbReference type="PANTHER" id="PTHR27008">
    <property type="entry name" value="OS04G0122200 PROTEIN"/>
    <property type="match status" value="1"/>
</dbReference>
<dbReference type="SUPFAM" id="SSF52058">
    <property type="entry name" value="L domain-like"/>
    <property type="match status" value="2"/>
</dbReference>
<dbReference type="PROSITE" id="PS51450">
    <property type="entry name" value="LRR"/>
    <property type="match status" value="1"/>
</dbReference>
<keyword evidence="13 21" id="KW-0418">Kinase</keyword>
<reference evidence="21" key="2">
    <citation type="journal article" date="2024" name="Plant">
        <title>Genomic evolution and insights into agronomic trait innovations of Sesamum species.</title>
        <authorList>
            <person name="Miao H."/>
            <person name="Wang L."/>
            <person name="Qu L."/>
            <person name="Liu H."/>
            <person name="Sun Y."/>
            <person name="Le M."/>
            <person name="Wang Q."/>
            <person name="Wei S."/>
            <person name="Zheng Y."/>
            <person name="Lin W."/>
            <person name="Duan Y."/>
            <person name="Cao H."/>
            <person name="Xiong S."/>
            <person name="Wang X."/>
            <person name="Wei L."/>
            <person name="Li C."/>
            <person name="Ma Q."/>
            <person name="Ju M."/>
            <person name="Zhao R."/>
            <person name="Li G."/>
            <person name="Mu C."/>
            <person name="Tian Q."/>
            <person name="Mei H."/>
            <person name="Zhang T."/>
            <person name="Gao T."/>
            <person name="Zhang H."/>
        </authorList>
    </citation>
    <scope>NUCLEOTIDE SEQUENCE</scope>
    <source>
        <strain evidence="21">KEN8</strain>
    </source>
</reference>
<evidence type="ECO:0000256" key="10">
    <source>
        <dbReference type="ARBA" id="ARBA00022729"/>
    </source>
</evidence>
<dbReference type="PANTHER" id="PTHR27008:SF596">
    <property type="entry name" value="OS02G0215500 PROTEIN"/>
    <property type="match status" value="1"/>
</dbReference>
<sequence length="795" mass="86792">MANPITILSLFIFSCFALLSPTIYSSNETDLISLLSFKNEVNDPYGALNSWNETAHFCSWNGIRCGRRHPNRVVTINLSSQSLMGQLSPHIGNLSFLRSIDLQNNSFSGEIPYEIGRLRRLESVDFSNNSFVGFIPRNISQCPNLSYLNLIDNILSGTIPQELSYLHKLEALGLSLNKFSGPIPPLLGNLTSLEVLSLGVCDLTGEIPQSLVQLHSLTLLNLAENNLIGIVPSGLFNISGLTAFSINDNQLQGSIPDSIGLTLPNLSWLQLGYNQLAGAIPTSLSNASSLEIIQLSHNFFTGPIPRFGKLSVFLHFGGIRKPTIHGEIPSGIGNLIGLIRLGLYDNNLEGPLPWDMGKLSNLQQVHLGGNKFTKELPSSLGNMTLLNILYLQGNYFSGNLPQSLSNCTNLLDLDLSRNNFSGLIPREITRLSSISISFNLSFNAFIGSIPTEIGSLTNLQILDLSNNRLTGLIPNSLGNCLVLQQLFLKGNLLQGEIPLGLHALKGLVDLDLSRNNLSGTIPSFLTELHLQNLNLSHNRFQGEVPKLGLFKNRTAFSLDGNNLLCGGIPELNLPPCSVMTSSKKNSSSLLKILIPAMVSGGVLFICLVYFVMFLCRRGRSRKNVASLESTIGTQVTRISYGDLVKATNGFSKANLILDSKGTKIAVKVRLNIAIDVAHSLEYLHFGTDSTIVHGDLKPSNILLDHNMIAYVGDFGLAKIVSSMFPAQESSSSIGIRGTVGYVAPEYGTSNLVSTQGDVYSYGFFFWRYLQIEDQQMIHSRNMKVFISLALPCKMT</sequence>
<keyword evidence="8" id="KW-0808">Transferase</keyword>
<dbReference type="PROSITE" id="PS50011">
    <property type="entry name" value="PROTEIN_KINASE_DOM"/>
    <property type="match status" value="1"/>
</dbReference>
<dbReference type="Pfam" id="PF08263">
    <property type="entry name" value="LRRNT_2"/>
    <property type="match status" value="1"/>
</dbReference>
<dbReference type="FunFam" id="3.80.10.10:FF:000383">
    <property type="entry name" value="Leucine-rich repeat receptor protein kinase EMS1"/>
    <property type="match status" value="1"/>
</dbReference>
<dbReference type="InterPro" id="IPR000719">
    <property type="entry name" value="Prot_kinase_dom"/>
</dbReference>
<evidence type="ECO:0000256" key="4">
    <source>
        <dbReference type="ARBA" id="ARBA00012513"/>
    </source>
</evidence>
<evidence type="ECO:0000256" key="15">
    <source>
        <dbReference type="ARBA" id="ARBA00022989"/>
    </source>
</evidence>
<dbReference type="EC" id="2.7.11.1" evidence="4"/>
<name>A0AAW2RAJ2_9LAMI</name>
<dbReference type="GO" id="GO:0005886">
    <property type="term" value="C:plasma membrane"/>
    <property type="evidence" value="ECO:0007669"/>
    <property type="project" value="UniProtKB-SubCell"/>
</dbReference>
<keyword evidence="5" id="KW-1003">Cell membrane</keyword>
<dbReference type="InterPro" id="IPR051809">
    <property type="entry name" value="Plant_receptor-like_S/T_kinase"/>
</dbReference>
<dbReference type="InterPro" id="IPR008271">
    <property type="entry name" value="Ser/Thr_kinase_AS"/>
</dbReference>
<evidence type="ECO:0000256" key="11">
    <source>
        <dbReference type="ARBA" id="ARBA00022737"/>
    </source>
</evidence>
<evidence type="ECO:0000256" key="16">
    <source>
        <dbReference type="ARBA" id="ARBA00023136"/>
    </source>
</evidence>
<dbReference type="FunFam" id="3.80.10.10:FF:000275">
    <property type="entry name" value="Leucine-rich repeat receptor-like protein kinase"/>
    <property type="match status" value="1"/>
</dbReference>
<evidence type="ECO:0000256" key="8">
    <source>
        <dbReference type="ARBA" id="ARBA00022679"/>
    </source>
</evidence>
<evidence type="ECO:0000256" key="17">
    <source>
        <dbReference type="ARBA" id="ARBA00023180"/>
    </source>
</evidence>
<evidence type="ECO:0000256" key="1">
    <source>
        <dbReference type="ARBA" id="ARBA00004251"/>
    </source>
</evidence>
<comment type="similarity">
    <text evidence="3">Belongs to the RLP family.</text>
</comment>
<dbReference type="Pfam" id="PF13855">
    <property type="entry name" value="LRR_8"/>
    <property type="match status" value="1"/>
</dbReference>
<dbReference type="SMART" id="SM00220">
    <property type="entry name" value="S_TKc"/>
    <property type="match status" value="1"/>
</dbReference>
<dbReference type="InterPro" id="IPR003591">
    <property type="entry name" value="Leu-rich_rpt_typical-subtyp"/>
</dbReference>
<dbReference type="GO" id="GO:0051707">
    <property type="term" value="P:response to other organism"/>
    <property type="evidence" value="ECO:0007669"/>
    <property type="project" value="UniProtKB-ARBA"/>
</dbReference>
<comment type="similarity">
    <text evidence="2">Belongs to the protein kinase superfamily. Ser/Thr protein kinase family.</text>
</comment>
<keyword evidence="9 18" id="KW-0812">Transmembrane</keyword>
<dbReference type="SMART" id="SM00369">
    <property type="entry name" value="LRR_TYP"/>
    <property type="match status" value="6"/>
</dbReference>
<dbReference type="InterPro" id="IPR011009">
    <property type="entry name" value="Kinase-like_dom_sf"/>
</dbReference>
<dbReference type="GO" id="GO:0006952">
    <property type="term" value="P:defense response"/>
    <property type="evidence" value="ECO:0007669"/>
    <property type="project" value="UniProtKB-ARBA"/>
</dbReference>
<comment type="caution">
    <text evidence="21">The sequence shown here is derived from an EMBL/GenBank/DDBJ whole genome shotgun (WGS) entry which is preliminary data.</text>
</comment>
<dbReference type="SUPFAM" id="SSF56112">
    <property type="entry name" value="Protein kinase-like (PK-like)"/>
    <property type="match status" value="1"/>
</dbReference>
<keyword evidence="21" id="KW-0675">Receptor</keyword>
<evidence type="ECO:0000256" key="3">
    <source>
        <dbReference type="ARBA" id="ARBA00009592"/>
    </source>
</evidence>
<evidence type="ECO:0000256" key="18">
    <source>
        <dbReference type="SAM" id="Phobius"/>
    </source>
</evidence>
<dbReference type="Pfam" id="PF00560">
    <property type="entry name" value="LRR_1"/>
    <property type="match status" value="5"/>
</dbReference>
<keyword evidence="6" id="KW-0723">Serine/threonine-protein kinase</keyword>
<dbReference type="InterPro" id="IPR001245">
    <property type="entry name" value="Ser-Thr/Tyr_kinase_cat_dom"/>
</dbReference>
<reference evidence="21" key="1">
    <citation type="submission" date="2020-06" db="EMBL/GenBank/DDBJ databases">
        <authorList>
            <person name="Li T."/>
            <person name="Hu X."/>
            <person name="Zhang T."/>
            <person name="Song X."/>
            <person name="Zhang H."/>
            <person name="Dai N."/>
            <person name="Sheng W."/>
            <person name="Hou X."/>
            <person name="Wei L."/>
        </authorList>
    </citation>
    <scope>NUCLEOTIDE SEQUENCE</scope>
    <source>
        <strain evidence="21">KEN8</strain>
        <tissue evidence="21">Leaf</tissue>
    </source>
</reference>
<keyword evidence="16 18" id="KW-0472">Membrane</keyword>
<comment type="subcellular location">
    <subcellularLocation>
        <location evidence="1">Cell membrane</location>
        <topology evidence="1">Single-pass type I membrane protein</topology>
    </subcellularLocation>
</comment>
<keyword evidence="15 18" id="KW-1133">Transmembrane helix</keyword>
<evidence type="ECO:0000256" key="7">
    <source>
        <dbReference type="ARBA" id="ARBA00022614"/>
    </source>
</evidence>
<keyword evidence="11" id="KW-0677">Repeat</keyword>
<evidence type="ECO:0000256" key="2">
    <source>
        <dbReference type="ARBA" id="ARBA00008684"/>
    </source>
</evidence>
<dbReference type="GO" id="GO:0005524">
    <property type="term" value="F:ATP binding"/>
    <property type="evidence" value="ECO:0007669"/>
    <property type="project" value="UniProtKB-KW"/>
</dbReference>
<keyword evidence="12" id="KW-0547">Nucleotide-binding</keyword>
<feature type="transmembrane region" description="Helical" evidence="18">
    <location>
        <begin position="592"/>
        <end position="615"/>
    </location>
</feature>
<evidence type="ECO:0000256" key="19">
    <source>
        <dbReference type="SAM" id="SignalP"/>
    </source>
</evidence>
<feature type="signal peptide" evidence="19">
    <location>
        <begin position="1"/>
        <end position="17"/>
    </location>
</feature>
<evidence type="ECO:0000256" key="5">
    <source>
        <dbReference type="ARBA" id="ARBA00022475"/>
    </source>
</evidence>
<proteinExistence type="inferred from homology"/>
<evidence type="ECO:0000256" key="12">
    <source>
        <dbReference type="ARBA" id="ARBA00022741"/>
    </source>
</evidence>
<dbReference type="PRINTS" id="PR00019">
    <property type="entry name" value="LEURICHRPT"/>
</dbReference>
<dbReference type="PROSITE" id="PS00108">
    <property type="entry name" value="PROTEIN_KINASE_ST"/>
    <property type="match status" value="1"/>
</dbReference>